<feature type="region of interest" description="Disordered" evidence="1">
    <location>
        <begin position="218"/>
        <end position="259"/>
    </location>
</feature>
<dbReference type="Gene3D" id="3.40.50.1400">
    <property type="match status" value="1"/>
</dbReference>
<name>A0ABX8QXY5_9ACTN</name>
<keyword evidence="3" id="KW-1185">Reference proteome</keyword>
<evidence type="ECO:0000313" key="2">
    <source>
        <dbReference type="EMBL" id="QXJ22317.1"/>
    </source>
</evidence>
<sequence>MTSPPRGPGPPDRAVLTAGGHECPAGDGGTPRPGRALAAALQDRPRAVVVPMTLGRDPGLTAAAAQTMAWAARDREPGALLLARPLGTVTHLVGWLRAAVVRALRGGDGGRAALLVAPAGRPEDDAELFKVARLVWRHLRAPWVEVAFGDGEPGVPDGADRCRRLGAREVVLVPASLVPPPVWPGALTAGPLLGPAALAALVRARAAEAELRWGRDGDDGLAAAGHRHGHGHEHGHGHRHGHEHGHGHGHGHPHEPAHDHFAGITETSLREAAVHGR</sequence>
<gene>
    <name evidence="2" type="ORF">AGRA3207_003301</name>
</gene>
<feature type="region of interest" description="Disordered" evidence="1">
    <location>
        <begin position="1"/>
        <end position="32"/>
    </location>
</feature>
<dbReference type="Proteomes" id="UP001049518">
    <property type="component" value="Chromosome"/>
</dbReference>
<dbReference type="RefSeq" id="WP_231335538.1">
    <property type="nucleotide sequence ID" value="NZ_CP059572.1"/>
</dbReference>
<dbReference type="SUPFAM" id="SSF53800">
    <property type="entry name" value="Chelatase"/>
    <property type="match status" value="1"/>
</dbReference>
<evidence type="ECO:0000313" key="3">
    <source>
        <dbReference type="Proteomes" id="UP001049518"/>
    </source>
</evidence>
<feature type="compositionally biased region" description="Pro residues" evidence="1">
    <location>
        <begin position="1"/>
        <end position="11"/>
    </location>
</feature>
<dbReference type="EMBL" id="CP059572">
    <property type="protein sequence ID" value="QXJ22317.1"/>
    <property type="molecule type" value="Genomic_DNA"/>
</dbReference>
<evidence type="ECO:0000256" key="1">
    <source>
        <dbReference type="SAM" id="MobiDB-lite"/>
    </source>
</evidence>
<reference evidence="2" key="1">
    <citation type="submission" date="2020-07" db="EMBL/GenBank/DDBJ databases">
        <authorList>
            <person name="Tarantini F.S."/>
            <person name="Hong K.W."/>
            <person name="Chan K.G."/>
        </authorList>
    </citation>
    <scope>NUCLEOTIDE SEQUENCE</scope>
    <source>
        <strain evidence="2">32-07</strain>
    </source>
</reference>
<organism evidence="2 3">
    <name type="scientific">Actinomadura graeca</name>
    <dbReference type="NCBI Taxonomy" id="2750812"/>
    <lineage>
        <taxon>Bacteria</taxon>
        <taxon>Bacillati</taxon>
        <taxon>Actinomycetota</taxon>
        <taxon>Actinomycetes</taxon>
        <taxon>Streptosporangiales</taxon>
        <taxon>Thermomonosporaceae</taxon>
        <taxon>Actinomadura</taxon>
    </lineage>
</organism>
<protein>
    <recommendedName>
        <fullName evidence="4">Cobalamin biosynthesis protein CbiX</fullName>
    </recommendedName>
</protein>
<proteinExistence type="predicted"/>
<accession>A0ABX8QXY5</accession>
<evidence type="ECO:0008006" key="4">
    <source>
        <dbReference type="Google" id="ProtNLM"/>
    </source>
</evidence>
<feature type="compositionally biased region" description="Basic residues" evidence="1">
    <location>
        <begin position="225"/>
        <end position="251"/>
    </location>
</feature>